<dbReference type="EMBL" id="JAERKF010000031">
    <property type="protein sequence ID" value="MBS1011835.1"/>
    <property type="molecule type" value="Genomic_DNA"/>
</dbReference>
<sequence length="159" mass="17702">METVYYIGPINTWVISLDSICDATTLELVKNNFKSRNDIGNAHVVVTGGKFVPTENKTDIMHESEKYDAIPNYEEVKFAMNSGLTDEQITAVGLTIKQAVMDNQCFAYVDLIGFTSSQANALLRLTKSHGYSNCKIMANGNTPNYMIIQINAHNLRSKE</sequence>
<reference evidence="1" key="1">
    <citation type="submission" date="2020-12" db="EMBL/GenBank/DDBJ databases">
        <authorList>
            <person name="Mcmullen J.G."/>
        </authorList>
    </citation>
    <scope>NUCLEOTIDE SEQUENCE</scope>
    <source>
        <strain evidence="1">Dm-2019-70</strain>
    </source>
</reference>
<protein>
    <submittedName>
        <fullName evidence="1">Uncharacterized protein</fullName>
    </submittedName>
</protein>
<gene>
    <name evidence="1" type="ORF">JK167_13585</name>
</gene>
<evidence type="ECO:0000313" key="1">
    <source>
        <dbReference type="EMBL" id="MBS1011835.1"/>
    </source>
</evidence>
<comment type="caution">
    <text evidence="1">The sequence shown here is derived from an EMBL/GenBank/DDBJ whole genome shotgun (WGS) entry which is preliminary data.</text>
</comment>
<dbReference type="Proteomes" id="UP000676478">
    <property type="component" value="Unassembled WGS sequence"/>
</dbReference>
<proteinExistence type="predicted"/>
<organism evidence="1 2">
    <name type="scientific">Levilactobacillus brevis</name>
    <name type="common">Lactobacillus brevis</name>
    <dbReference type="NCBI Taxonomy" id="1580"/>
    <lineage>
        <taxon>Bacteria</taxon>
        <taxon>Bacillati</taxon>
        <taxon>Bacillota</taxon>
        <taxon>Bacilli</taxon>
        <taxon>Lactobacillales</taxon>
        <taxon>Lactobacillaceae</taxon>
        <taxon>Levilactobacillus</taxon>
    </lineage>
</organism>
<accession>A0AA41ES30</accession>
<name>A0AA41ES30_LEVBR</name>
<reference evidence="1" key="2">
    <citation type="submission" date="2022-09" db="EMBL/GenBank/DDBJ databases">
        <title>Genome-inferred correspondence between phylogeny and metabolic traits in the wild Drosophila gut microbiome.</title>
        <authorList>
            <person name="Bueno E."/>
            <person name="Blow F."/>
            <person name="Douglas A.E."/>
        </authorList>
    </citation>
    <scope>NUCLEOTIDE SEQUENCE</scope>
    <source>
        <strain evidence="1">Dm-2019-70</strain>
    </source>
</reference>
<evidence type="ECO:0000313" key="2">
    <source>
        <dbReference type="Proteomes" id="UP000676478"/>
    </source>
</evidence>
<dbReference type="AlphaFoldDB" id="A0AA41ES30"/>
<dbReference type="RefSeq" id="WP_211756918.1">
    <property type="nucleotide sequence ID" value="NZ_JAERKF010000031.1"/>
</dbReference>